<evidence type="ECO:0000313" key="4">
    <source>
        <dbReference type="Proteomes" id="UP000295662"/>
    </source>
</evidence>
<gene>
    <name evidence="3" type="ORF">EI77_00547</name>
</gene>
<dbReference type="Gene3D" id="1.10.287.470">
    <property type="entry name" value="Helix hairpin bin"/>
    <property type="match status" value="1"/>
</dbReference>
<dbReference type="PANTHER" id="PTHR30386">
    <property type="entry name" value="MEMBRANE FUSION SUBUNIT OF EMRAB-TOLC MULTIDRUG EFFLUX PUMP"/>
    <property type="match status" value="1"/>
</dbReference>
<organism evidence="3 4">
    <name type="scientific">Prosthecobacter fusiformis</name>
    <dbReference type="NCBI Taxonomy" id="48464"/>
    <lineage>
        <taxon>Bacteria</taxon>
        <taxon>Pseudomonadati</taxon>
        <taxon>Verrucomicrobiota</taxon>
        <taxon>Verrucomicrobiia</taxon>
        <taxon>Verrucomicrobiales</taxon>
        <taxon>Verrucomicrobiaceae</taxon>
        <taxon>Prosthecobacter</taxon>
    </lineage>
</organism>
<dbReference type="InterPro" id="IPR058625">
    <property type="entry name" value="MdtA-like_BSH"/>
</dbReference>
<evidence type="ECO:0000259" key="2">
    <source>
        <dbReference type="Pfam" id="PF25917"/>
    </source>
</evidence>
<feature type="domain" description="Multidrug resistance protein MdtA-like barrel-sandwich hybrid" evidence="2">
    <location>
        <begin position="64"/>
        <end position="270"/>
    </location>
</feature>
<reference evidence="3 4" key="1">
    <citation type="submission" date="2019-03" db="EMBL/GenBank/DDBJ databases">
        <title>Genomic Encyclopedia of Archaeal and Bacterial Type Strains, Phase II (KMG-II): from individual species to whole genera.</title>
        <authorList>
            <person name="Goeker M."/>
        </authorList>
    </citation>
    <scope>NUCLEOTIDE SEQUENCE [LARGE SCALE GENOMIC DNA]</scope>
    <source>
        <strain evidence="3 4">ATCC 25309</strain>
    </source>
</reference>
<dbReference type="EMBL" id="SOCA01000001">
    <property type="protein sequence ID" value="TDU81244.1"/>
    <property type="molecule type" value="Genomic_DNA"/>
</dbReference>
<keyword evidence="4" id="KW-1185">Reference proteome</keyword>
<keyword evidence="1" id="KW-0472">Membrane</keyword>
<protein>
    <submittedName>
        <fullName evidence="3">Multidrug resistance efflux pump</fullName>
    </submittedName>
</protein>
<dbReference type="Gene3D" id="2.40.50.100">
    <property type="match status" value="1"/>
</dbReference>
<comment type="caution">
    <text evidence="3">The sequence shown here is derived from an EMBL/GenBank/DDBJ whole genome shotgun (WGS) entry which is preliminary data.</text>
</comment>
<dbReference type="Pfam" id="PF25917">
    <property type="entry name" value="BSH_RND"/>
    <property type="match status" value="1"/>
</dbReference>
<dbReference type="InterPro" id="IPR050739">
    <property type="entry name" value="MFP"/>
</dbReference>
<dbReference type="AlphaFoldDB" id="A0A4R7SQP7"/>
<evidence type="ECO:0000256" key="1">
    <source>
        <dbReference type="SAM" id="Phobius"/>
    </source>
</evidence>
<evidence type="ECO:0000313" key="3">
    <source>
        <dbReference type="EMBL" id="TDU81244.1"/>
    </source>
</evidence>
<dbReference type="OrthoDB" id="9810980at2"/>
<keyword evidence="1" id="KW-1133">Transmembrane helix</keyword>
<name>A0A4R7SQP7_9BACT</name>
<dbReference type="PRINTS" id="PR01490">
    <property type="entry name" value="RTXTOXIND"/>
</dbReference>
<dbReference type="RefSeq" id="WP_133793213.1">
    <property type="nucleotide sequence ID" value="NZ_SOCA01000001.1"/>
</dbReference>
<dbReference type="PANTHER" id="PTHR30386:SF18">
    <property type="entry name" value="INNER MEMBRANE PROTEIN YIAV-RELATED"/>
    <property type="match status" value="1"/>
</dbReference>
<keyword evidence="1" id="KW-0812">Transmembrane</keyword>
<feature type="transmembrane region" description="Helical" evidence="1">
    <location>
        <begin position="24"/>
        <end position="45"/>
    </location>
</feature>
<proteinExistence type="predicted"/>
<dbReference type="SUPFAM" id="SSF111369">
    <property type="entry name" value="HlyD-like secretion proteins"/>
    <property type="match status" value="2"/>
</dbReference>
<sequence>MTDFALSPQLPALSMAGSTRYTRLFSRLLVLGFVFFVLGCFFLPWRQFVSGTGRVIAFNPLDRRINVEAQVSGRVKHLHVVEGQRVKKGDLIIEIQDNDPNLIANLRAQREAIESRRSFALGRVESLIAQVTQQELAKAQAIDGAAQRVAASKIAAETAALNYSRTHALFEKGLASQREHELATLQRDSTTADLKSSQATLNRTSNDFDATIASIHAQKGSAHGDVAMAERDLSVIDVQINQTLRQIVDAPRDGIVLQVAATDGTYLRPGSLICVIIPETDSRYVEIWVNGNDMPLIHARKEEDGKVTPGSPVRLAFEGWPAVQMIGWPQLAVGTFGGEVVFVDATDDGLGRFRVVVGPSDDQVDRGDGKGTVSVGWPDKDRWLRQGVRANAWVMLNQVPLWFELWRQINGFPPLISNADGKLDPTKK</sequence>
<dbReference type="Proteomes" id="UP000295662">
    <property type="component" value="Unassembled WGS sequence"/>
</dbReference>
<accession>A0A4R7SQP7</accession>